<comment type="caution">
    <text evidence="2">The sequence shown here is derived from an EMBL/GenBank/DDBJ whole genome shotgun (WGS) entry which is preliminary data.</text>
</comment>
<organism evidence="2 3">
    <name type="scientific">Plectosphaerella cucumerina</name>
    <dbReference type="NCBI Taxonomy" id="40658"/>
    <lineage>
        <taxon>Eukaryota</taxon>
        <taxon>Fungi</taxon>
        <taxon>Dikarya</taxon>
        <taxon>Ascomycota</taxon>
        <taxon>Pezizomycotina</taxon>
        <taxon>Sordariomycetes</taxon>
        <taxon>Hypocreomycetidae</taxon>
        <taxon>Glomerellales</taxon>
        <taxon>Plectosphaerellaceae</taxon>
        <taxon>Plectosphaerella</taxon>
    </lineage>
</organism>
<evidence type="ECO:0000256" key="1">
    <source>
        <dbReference type="SAM" id="SignalP"/>
    </source>
</evidence>
<proteinExistence type="predicted"/>
<feature type="signal peptide" evidence="1">
    <location>
        <begin position="1"/>
        <end position="21"/>
    </location>
</feature>
<reference evidence="2" key="1">
    <citation type="journal article" date="2021" name="Nat. Commun.">
        <title>Genetic determinants of endophytism in the Arabidopsis root mycobiome.</title>
        <authorList>
            <person name="Mesny F."/>
            <person name="Miyauchi S."/>
            <person name="Thiergart T."/>
            <person name="Pickel B."/>
            <person name="Atanasova L."/>
            <person name="Karlsson M."/>
            <person name="Huettel B."/>
            <person name="Barry K.W."/>
            <person name="Haridas S."/>
            <person name="Chen C."/>
            <person name="Bauer D."/>
            <person name="Andreopoulos W."/>
            <person name="Pangilinan J."/>
            <person name="LaButti K."/>
            <person name="Riley R."/>
            <person name="Lipzen A."/>
            <person name="Clum A."/>
            <person name="Drula E."/>
            <person name="Henrissat B."/>
            <person name="Kohler A."/>
            <person name="Grigoriev I.V."/>
            <person name="Martin F.M."/>
            <person name="Hacquard S."/>
        </authorList>
    </citation>
    <scope>NUCLEOTIDE SEQUENCE</scope>
    <source>
        <strain evidence="2">MPI-CAGE-AT-0016</strain>
    </source>
</reference>
<keyword evidence="1" id="KW-0732">Signal</keyword>
<accession>A0A8K0TJD2</accession>
<feature type="chain" id="PRO_5035426724" evidence="1">
    <location>
        <begin position="22"/>
        <end position="114"/>
    </location>
</feature>
<protein>
    <submittedName>
        <fullName evidence="2">Uncharacterized protein</fullName>
    </submittedName>
</protein>
<gene>
    <name evidence="2" type="ORF">B0T11DRAFT_353324</name>
</gene>
<dbReference type="AlphaFoldDB" id="A0A8K0TJD2"/>
<sequence>MYATAIKSAFVALALAGAVNAAAIQPYPDKCGDMVCPPDKARCCSVPFNGGVGLECLAECPPQQPLTTMATVVTSAPPAIPTFGPKCGDSFFCKPGQVCCTLYTCADTPEQCPK</sequence>
<dbReference type="Proteomes" id="UP000813385">
    <property type="component" value="Unassembled WGS sequence"/>
</dbReference>
<evidence type="ECO:0000313" key="2">
    <source>
        <dbReference type="EMBL" id="KAH7363204.1"/>
    </source>
</evidence>
<evidence type="ECO:0000313" key="3">
    <source>
        <dbReference type="Proteomes" id="UP000813385"/>
    </source>
</evidence>
<name>A0A8K0TJD2_9PEZI</name>
<keyword evidence="3" id="KW-1185">Reference proteome</keyword>
<dbReference type="EMBL" id="JAGPXD010000003">
    <property type="protein sequence ID" value="KAH7363204.1"/>
    <property type="molecule type" value="Genomic_DNA"/>
</dbReference>
<dbReference type="OrthoDB" id="4958959at2759"/>